<dbReference type="OrthoDB" id="256833at2"/>
<protein>
    <recommendedName>
        <fullName evidence="1">FHA domain-containing protein</fullName>
    </recommendedName>
</protein>
<evidence type="ECO:0000313" key="2">
    <source>
        <dbReference type="EMBL" id="BBM87524.1"/>
    </source>
</evidence>
<sequence length="123" mass="13935">MSGKLLLRGIYGSVKGKEFYIELGQSVTLGRSRSCDITLGRDGENTQTIVHEGVSEEAHFRSVSRKHMRISFLDEEVKIEDLSSNGSYLDGDRVEDVSIHDFKEEVHVILLGTKEKFILEYID</sequence>
<organism evidence="2 3">
    <name type="scientific">Uabimicrobium amorphum</name>
    <dbReference type="NCBI Taxonomy" id="2596890"/>
    <lineage>
        <taxon>Bacteria</taxon>
        <taxon>Pseudomonadati</taxon>
        <taxon>Planctomycetota</taxon>
        <taxon>Candidatus Uabimicrobiia</taxon>
        <taxon>Candidatus Uabimicrobiales</taxon>
        <taxon>Candidatus Uabimicrobiaceae</taxon>
        <taxon>Candidatus Uabimicrobium</taxon>
    </lineage>
</organism>
<dbReference type="EMBL" id="AP019860">
    <property type="protein sequence ID" value="BBM87524.1"/>
    <property type="molecule type" value="Genomic_DNA"/>
</dbReference>
<dbReference type="Proteomes" id="UP000326354">
    <property type="component" value="Chromosome"/>
</dbReference>
<dbReference type="Pfam" id="PF00498">
    <property type="entry name" value="FHA"/>
    <property type="match status" value="1"/>
</dbReference>
<dbReference type="SMART" id="SM00240">
    <property type="entry name" value="FHA"/>
    <property type="match status" value="1"/>
</dbReference>
<dbReference type="CDD" id="cd00060">
    <property type="entry name" value="FHA"/>
    <property type="match status" value="1"/>
</dbReference>
<dbReference type="AlphaFoldDB" id="A0A5S9IT92"/>
<dbReference type="InterPro" id="IPR008984">
    <property type="entry name" value="SMAD_FHA_dom_sf"/>
</dbReference>
<name>A0A5S9IT92_UABAM</name>
<dbReference type="RefSeq" id="WP_151971541.1">
    <property type="nucleotide sequence ID" value="NZ_AP019860.1"/>
</dbReference>
<dbReference type="Gene3D" id="2.60.200.20">
    <property type="match status" value="1"/>
</dbReference>
<dbReference type="InterPro" id="IPR000253">
    <property type="entry name" value="FHA_dom"/>
</dbReference>
<evidence type="ECO:0000259" key="1">
    <source>
        <dbReference type="PROSITE" id="PS50006"/>
    </source>
</evidence>
<dbReference type="PROSITE" id="PS50006">
    <property type="entry name" value="FHA_DOMAIN"/>
    <property type="match status" value="1"/>
</dbReference>
<reference evidence="2 3" key="1">
    <citation type="submission" date="2019-08" db="EMBL/GenBank/DDBJ databases">
        <title>Complete genome sequence of Candidatus Uab amorphum.</title>
        <authorList>
            <person name="Shiratori T."/>
            <person name="Suzuki S."/>
            <person name="Kakizawa Y."/>
            <person name="Ishida K."/>
        </authorList>
    </citation>
    <scope>NUCLEOTIDE SEQUENCE [LARGE SCALE GENOMIC DNA]</scope>
    <source>
        <strain evidence="2 3">SRT547</strain>
    </source>
</reference>
<dbReference type="SUPFAM" id="SSF49879">
    <property type="entry name" value="SMAD/FHA domain"/>
    <property type="match status" value="1"/>
</dbReference>
<dbReference type="KEGG" id="uam:UABAM_05936"/>
<gene>
    <name evidence="2" type="ORF">UABAM_05936</name>
</gene>
<proteinExistence type="predicted"/>
<feature type="domain" description="FHA" evidence="1">
    <location>
        <begin position="27"/>
        <end position="94"/>
    </location>
</feature>
<accession>A0A5S9IT92</accession>
<evidence type="ECO:0000313" key="3">
    <source>
        <dbReference type="Proteomes" id="UP000326354"/>
    </source>
</evidence>
<keyword evidence="3" id="KW-1185">Reference proteome</keyword>